<evidence type="ECO:0000259" key="4">
    <source>
        <dbReference type="Pfam" id="PF13290"/>
    </source>
</evidence>
<dbReference type="Gene3D" id="3.40.50.1820">
    <property type="entry name" value="alpha/beta hydrolase"/>
    <property type="match status" value="1"/>
</dbReference>
<dbReference type="InterPro" id="IPR000801">
    <property type="entry name" value="Esterase-like"/>
</dbReference>
<evidence type="ECO:0000256" key="1">
    <source>
        <dbReference type="ARBA" id="ARBA00005622"/>
    </source>
</evidence>
<dbReference type="AlphaFoldDB" id="A0AAU8FFU9"/>
<feature type="chain" id="PRO_5043504593" evidence="3">
    <location>
        <begin position="21"/>
        <end position="467"/>
    </location>
</feature>
<accession>A0AAU8FFU9</accession>
<gene>
    <name evidence="5" type="ORF">ABV298_24180</name>
</gene>
<feature type="signal peptide" evidence="3">
    <location>
        <begin position="1"/>
        <end position="20"/>
    </location>
</feature>
<keyword evidence="2 5" id="KW-0378">Hydrolase</keyword>
<dbReference type="GO" id="GO:0016788">
    <property type="term" value="F:hydrolase activity, acting on ester bonds"/>
    <property type="evidence" value="ECO:0007669"/>
    <property type="project" value="TreeGrafter"/>
</dbReference>
<proteinExistence type="inferred from homology"/>
<organism evidence="5">
    <name type="scientific">Dyadobacter sp. 676</name>
    <dbReference type="NCBI Taxonomy" id="3088362"/>
    <lineage>
        <taxon>Bacteria</taxon>
        <taxon>Pseudomonadati</taxon>
        <taxon>Bacteroidota</taxon>
        <taxon>Cytophagia</taxon>
        <taxon>Cytophagales</taxon>
        <taxon>Spirosomataceae</taxon>
        <taxon>Dyadobacter</taxon>
    </lineage>
</organism>
<protein>
    <submittedName>
        <fullName evidence="5">Alpha/beta hydrolase-fold protein</fullName>
    </submittedName>
</protein>
<dbReference type="InterPro" id="IPR029058">
    <property type="entry name" value="AB_hydrolase_fold"/>
</dbReference>
<sequence length="467" mass="52594">MRARLFLVAALSILYSDVRAQFAAPIKDSIYSAVLGEQRNIVVTLPSNYANDTASYDVWYVLDGEWDGPLFTTIFSYMVNMKFAPPAILVAVPNRYVAGFNLRNRDLTPTKFRDVDSSGGAANYLLFFEKELLPYINKRYRTNWENGLMGGSFGGLFTIYALLERPSLFHFYATADPALHNDGQQIPRLAAKRLPTMHFPNTVLSIGGRSESVSYHTMARAMMDSVLAVAAPAGLHWRSVLYPDEIHSSTPFKSIYDGLKFSYLGYYVRSARTYPNLGIVLKDRPVKLFVPTDYSDIRYTTDGTTPTRSSEKLDDHILVSEPEKLKLFSFSPSGRWDHQIPVDLRSGDYLLPSHKMTKFKPDRKLSGNFKGNSAGVMDGWVQIDSDGYYVLQCTPPAGTKLLFNDSLLLHTDAKTANTRQAIILPLRSGKYSLRVECLACGTAPLYFGLYYSKSGQDDWWMNPIVKW</sequence>
<name>A0AAU8FFU9_9BACT</name>
<dbReference type="Pfam" id="PF00756">
    <property type="entry name" value="Esterase"/>
    <property type="match status" value="1"/>
</dbReference>
<evidence type="ECO:0000256" key="2">
    <source>
        <dbReference type="ARBA" id="ARBA00022801"/>
    </source>
</evidence>
<feature type="domain" description="GH29D-like beta-sandwich" evidence="4">
    <location>
        <begin position="280"/>
        <end position="334"/>
    </location>
</feature>
<dbReference type="PANTHER" id="PTHR40841:SF2">
    <property type="entry name" value="SIDEROPHORE-DEGRADING ESTERASE (EUROFUNG)"/>
    <property type="match status" value="1"/>
</dbReference>
<dbReference type="RefSeq" id="WP_353718719.1">
    <property type="nucleotide sequence ID" value="NZ_CP159289.1"/>
</dbReference>
<dbReference type="InterPro" id="IPR059177">
    <property type="entry name" value="GH29D-like_dom"/>
</dbReference>
<dbReference type="Pfam" id="PF13290">
    <property type="entry name" value="CHB_HEX_C_1"/>
    <property type="match status" value="1"/>
</dbReference>
<dbReference type="SUPFAM" id="SSF53474">
    <property type="entry name" value="alpha/beta-Hydrolases"/>
    <property type="match status" value="1"/>
</dbReference>
<evidence type="ECO:0000256" key="3">
    <source>
        <dbReference type="SAM" id="SignalP"/>
    </source>
</evidence>
<reference evidence="5" key="1">
    <citation type="submission" date="2024-06" db="EMBL/GenBank/DDBJ databases">
        <title>Sequencing and assembly of the genome of Dyadobacter sp. strain 676, a symbiont of Cyamopsis tetragonoloba.</title>
        <authorList>
            <person name="Guro P."/>
            <person name="Sazanova A."/>
            <person name="Kuznetsova I."/>
            <person name="Belimov A."/>
            <person name="Safronova V."/>
        </authorList>
    </citation>
    <scope>NUCLEOTIDE SEQUENCE</scope>
    <source>
        <strain evidence="5">676</strain>
    </source>
</reference>
<keyword evidence="3" id="KW-0732">Signal</keyword>
<dbReference type="InterPro" id="IPR052558">
    <property type="entry name" value="Siderophore_Hydrolase_D"/>
</dbReference>
<dbReference type="PANTHER" id="PTHR40841">
    <property type="entry name" value="SIDEROPHORE TRIACETYLFUSARININE C ESTERASE"/>
    <property type="match status" value="1"/>
</dbReference>
<dbReference type="EMBL" id="CP159289">
    <property type="protein sequence ID" value="XCH23393.1"/>
    <property type="molecule type" value="Genomic_DNA"/>
</dbReference>
<evidence type="ECO:0000313" key="5">
    <source>
        <dbReference type="EMBL" id="XCH23393.1"/>
    </source>
</evidence>
<comment type="similarity">
    <text evidence="1">Belongs to the esterase D family.</text>
</comment>